<dbReference type="InterPro" id="IPR000515">
    <property type="entry name" value="MetI-like"/>
</dbReference>
<dbReference type="PANTHER" id="PTHR43744">
    <property type="entry name" value="ABC TRANSPORTER PERMEASE PROTEIN MG189-RELATED-RELATED"/>
    <property type="match status" value="1"/>
</dbReference>
<evidence type="ECO:0000256" key="6">
    <source>
        <dbReference type="ARBA" id="ARBA00023136"/>
    </source>
</evidence>
<name>A0AAU8A6I8_9FIRM</name>
<proteinExistence type="inferred from homology"/>
<evidence type="ECO:0000259" key="8">
    <source>
        <dbReference type="PROSITE" id="PS50928"/>
    </source>
</evidence>
<reference evidence="9" key="1">
    <citation type="submission" date="2023-02" db="EMBL/GenBank/DDBJ databases">
        <title>Gut commensal Christensenella minuta modulates host metabolism via a new class of secondary bile acids.</title>
        <authorList>
            <person name="Liu C."/>
        </authorList>
    </citation>
    <scope>NUCLEOTIDE SEQUENCE</scope>
    <source>
        <strain evidence="9">CA70</strain>
    </source>
</reference>
<feature type="transmembrane region" description="Helical" evidence="7">
    <location>
        <begin position="12"/>
        <end position="33"/>
    </location>
</feature>
<accession>A0AAU8A6I8</accession>
<feature type="transmembrane region" description="Helical" evidence="7">
    <location>
        <begin position="184"/>
        <end position="209"/>
    </location>
</feature>
<dbReference type="RefSeq" id="WP_353422781.1">
    <property type="nucleotide sequence ID" value="NZ_CP117826.1"/>
</dbReference>
<comment type="similarity">
    <text evidence="7">Belongs to the binding-protein-dependent transport system permease family.</text>
</comment>
<dbReference type="PROSITE" id="PS50928">
    <property type="entry name" value="ABC_TM1"/>
    <property type="match status" value="1"/>
</dbReference>
<feature type="transmembrane region" description="Helical" evidence="7">
    <location>
        <begin position="76"/>
        <end position="97"/>
    </location>
</feature>
<dbReference type="InterPro" id="IPR035906">
    <property type="entry name" value="MetI-like_sf"/>
</dbReference>
<dbReference type="AlphaFoldDB" id="A0AAU8A6I8"/>
<keyword evidence="2 7" id="KW-0813">Transport</keyword>
<dbReference type="EMBL" id="CP117826">
    <property type="protein sequence ID" value="XCC61228.1"/>
    <property type="molecule type" value="Genomic_DNA"/>
</dbReference>
<dbReference type="Gene3D" id="1.10.3720.10">
    <property type="entry name" value="MetI-like"/>
    <property type="match status" value="1"/>
</dbReference>
<keyword evidence="3" id="KW-1003">Cell membrane</keyword>
<feature type="domain" description="ABC transmembrane type-1" evidence="8">
    <location>
        <begin position="72"/>
        <end position="263"/>
    </location>
</feature>
<evidence type="ECO:0000313" key="9">
    <source>
        <dbReference type="EMBL" id="XCC61228.1"/>
    </source>
</evidence>
<evidence type="ECO:0000256" key="2">
    <source>
        <dbReference type="ARBA" id="ARBA00022448"/>
    </source>
</evidence>
<evidence type="ECO:0000256" key="5">
    <source>
        <dbReference type="ARBA" id="ARBA00022989"/>
    </source>
</evidence>
<dbReference type="Pfam" id="PF00528">
    <property type="entry name" value="BPD_transp_1"/>
    <property type="match status" value="1"/>
</dbReference>
<evidence type="ECO:0000256" key="7">
    <source>
        <dbReference type="RuleBase" id="RU363032"/>
    </source>
</evidence>
<protein>
    <submittedName>
        <fullName evidence="9">Carbohydrate ABC transporter permease</fullName>
    </submittedName>
</protein>
<gene>
    <name evidence="9" type="ORF">PUP29_06705</name>
</gene>
<keyword evidence="5 7" id="KW-1133">Transmembrane helix</keyword>
<dbReference type="SUPFAM" id="SSF161098">
    <property type="entry name" value="MetI-like"/>
    <property type="match status" value="1"/>
</dbReference>
<dbReference type="CDD" id="cd06261">
    <property type="entry name" value="TM_PBP2"/>
    <property type="match status" value="1"/>
</dbReference>
<dbReference type="PANTHER" id="PTHR43744:SF12">
    <property type="entry name" value="ABC TRANSPORTER PERMEASE PROTEIN MG189-RELATED"/>
    <property type="match status" value="1"/>
</dbReference>
<organism evidence="9">
    <name type="scientific">Christensenella massiliensis</name>
    <dbReference type="NCBI Taxonomy" id="1805714"/>
    <lineage>
        <taxon>Bacteria</taxon>
        <taxon>Bacillati</taxon>
        <taxon>Bacillota</taxon>
        <taxon>Clostridia</taxon>
        <taxon>Christensenellales</taxon>
        <taxon>Christensenellaceae</taxon>
        <taxon>Christensenella</taxon>
    </lineage>
</organism>
<comment type="subcellular location">
    <subcellularLocation>
        <location evidence="1 7">Cell membrane</location>
        <topology evidence="1 7">Multi-pass membrane protein</topology>
    </subcellularLocation>
</comment>
<evidence type="ECO:0000256" key="4">
    <source>
        <dbReference type="ARBA" id="ARBA00022692"/>
    </source>
</evidence>
<keyword evidence="4 7" id="KW-0812">Transmembrane</keyword>
<dbReference type="GO" id="GO:0005886">
    <property type="term" value="C:plasma membrane"/>
    <property type="evidence" value="ECO:0007669"/>
    <property type="project" value="UniProtKB-SubCell"/>
</dbReference>
<dbReference type="GO" id="GO:0055085">
    <property type="term" value="P:transmembrane transport"/>
    <property type="evidence" value="ECO:0007669"/>
    <property type="project" value="InterPro"/>
</dbReference>
<feature type="transmembrane region" description="Helical" evidence="7">
    <location>
        <begin position="143"/>
        <end position="163"/>
    </location>
</feature>
<sequence length="277" mass="30335">MSRKKWLTPGWFAGKASIFIYTLIVIVPIYLLVTTALKTTDELYSNPLGLPADPQWQNFAIAIQDGNIMQYALNSVIVTGVAVVLIIILQTMCAYGIYRLYERPLGKILYTICVGGMMIPAVGYASIILLYRETGLYNSLTGLIISSVAGSLPFAVLTLVGFLKTVPREMTEAARIDGCSDFKILTKVIAPILSPAITTVGMLNLITVWNAVFMPLLLLSDKNNYTIPLGLLNFKGNHATEYNYMFAGVIIVAIPMIIIYFCAQKKFVQSLAGSVKG</sequence>
<keyword evidence="6 7" id="KW-0472">Membrane</keyword>
<feature type="transmembrane region" description="Helical" evidence="7">
    <location>
        <begin position="242"/>
        <end position="263"/>
    </location>
</feature>
<feature type="transmembrane region" description="Helical" evidence="7">
    <location>
        <begin position="109"/>
        <end position="131"/>
    </location>
</feature>
<evidence type="ECO:0000256" key="1">
    <source>
        <dbReference type="ARBA" id="ARBA00004651"/>
    </source>
</evidence>
<evidence type="ECO:0000256" key="3">
    <source>
        <dbReference type="ARBA" id="ARBA00022475"/>
    </source>
</evidence>